<organism evidence="1 2">
    <name type="scientific">Cinchona calisaya</name>
    <dbReference type="NCBI Taxonomy" id="153742"/>
    <lineage>
        <taxon>Eukaryota</taxon>
        <taxon>Viridiplantae</taxon>
        <taxon>Streptophyta</taxon>
        <taxon>Embryophyta</taxon>
        <taxon>Tracheophyta</taxon>
        <taxon>Spermatophyta</taxon>
        <taxon>Magnoliopsida</taxon>
        <taxon>eudicotyledons</taxon>
        <taxon>Gunneridae</taxon>
        <taxon>Pentapetalae</taxon>
        <taxon>asterids</taxon>
        <taxon>lamiids</taxon>
        <taxon>Gentianales</taxon>
        <taxon>Rubiaceae</taxon>
        <taxon>Cinchonoideae</taxon>
        <taxon>Cinchoneae</taxon>
        <taxon>Cinchona</taxon>
    </lineage>
</organism>
<gene>
    <name evidence="1" type="ORF">ACH5RR_010983</name>
</gene>
<name>A0ABD3A679_9GENT</name>
<evidence type="ECO:0000313" key="1">
    <source>
        <dbReference type="EMBL" id="KAL3526327.1"/>
    </source>
</evidence>
<evidence type="ECO:0000313" key="2">
    <source>
        <dbReference type="Proteomes" id="UP001630127"/>
    </source>
</evidence>
<keyword evidence="2" id="KW-1185">Reference proteome</keyword>
<accession>A0ABD3A679</accession>
<dbReference type="AlphaFoldDB" id="A0ABD3A679"/>
<protein>
    <submittedName>
        <fullName evidence="1">Uncharacterized protein</fullName>
    </submittedName>
</protein>
<comment type="caution">
    <text evidence="1">The sequence shown here is derived from an EMBL/GenBank/DDBJ whole genome shotgun (WGS) entry which is preliminary data.</text>
</comment>
<proteinExistence type="predicted"/>
<dbReference type="Proteomes" id="UP001630127">
    <property type="component" value="Unassembled WGS sequence"/>
</dbReference>
<dbReference type="EMBL" id="JBJUIK010000005">
    <property type="protein sequence ID" value="KAL3526327.1"/>
    <property type="molecule type" value="Genomic_DNA"/>
</dbReference>
<reference evidence="1 2" key="1">
    <citation type="submission" date="2024-11" db="EMBL/GenBank/DDBJ databases">
        <title>A near-complete genome assembly of Cinchona calisaya.</title>
        <authorList>
            <person name="Lian D.C."/>
            <person name="Zhao X.W."/>
            <person name="Wei L."/>
        </authorList>
    </citation>
    <scope>NUCLEOTIDE SEQUENCE [LARGE SCALE GENOMIC DNA]</scope>
    <source>
        <tissue evidence="1">Nenye</tissue>
    </source>
</reference>
<sequence>MGENAREKSAATEACINAGYSRKDDKRFWRELMAGRKRVHACSNDDVYKTQELKRRTWMTDHAPPPIWMINCALKVRKWRKPTCDKTAFNFF</sequence>